<evidence type="ECO:0000256" key="14">
    <source>
        <dbReference type="ARBA" id="ARBA00044543"/>
    </source>
</evidence>
<evidence type="ECO:0000259" key="17">
    <source>
        <dbReference type="PROSITE" id="PS51698"/>
    </source>
</evidence>
<evidence type="ECO:0000256" key="9">
    <source>
        <dbReference type="ARBA" id="ARBA00022803"/>
    </source>
</evidence>
<dbReference type="GO" id="GO:0030018">
    <property type="term" value="C:Z disc"/>
    <property type="evidence" value="ECO:0007669"/>
    <property type="project" value="TreeGrafter"/>
</dbReference>
<dbReference type="GO" id="GO:0051087">
    <property type="term" value="F:protein-folding chaperone binding"/>
    <property type="evidence" value="ECO:0007669"/>
    <property type="project" value="TreeGrafter"/>
</dbReference>
<evidence type="ECO:0000256" key="6">
    <source>
        <dbReference type="ARBA" id="ARBA00022692"/>
    </source>
</evidence>
<dbReference type="GO" id="GO:0016020">
    <property type="term" value="C:membrane"/>
    <property type="evidence" value="ECO:0007669"/>
    <property type="project" value="UniProtKB-SubCell"/>
</dbReference>
<keyword evidence="7" id="KW-0677">Repeat</keyword>
<dbReference type="EMBL" id="OC870254">
    <property type="protein sequence ID" value="CAD7634945.1"/>
    <property type="molecule type" value="Genomic_DNA"/>
</dbReference>
<dbReference type="AlphaFoldDB" id="A0A7R9L4F2"/>
<feature type="compositionally biased region" description="Gly residues" evidence="16">
    <location>
        <begin position="60"/>
        <end position="73"/>
    </location>
</feature>
<feature type="domain" description="U-box" evidence="17">
    <location>
        <begin position="466"/>
        <end position="540"/>
    </location>
</feature>
<keyword evidence="19" id="KW-1185">Reference proteome</keyword>
<keyword evidence="8" id="KW-0833">Ubl conjugation pathway</keyword>
<evidence type="ECO:0000256" key="4">
    <source>
        <dbReference type="ARBA" id="ARBA00022676"/>
    </source>
</evidence>
<dbReference type="EMBL" id="CAJPIZ010015679">
    <property type="protein sequence ID" value="CAG2115375.1"/>
    <property type="molecule type" value="Genomic_DNA"/>
</dbReference>
<evidence type="ECO:0000313" key="18">
    <source>
        <dbReference type="EMBL" id="CAD7634945.1"/>
    </source>
</evidence>
<dbReference type="GO" id="GO:0006515">
    <property type="term" value="P:protein quality control for misfolded or incompletely synthesized proteins"/>
    <property type="evidence" value="ECO:0007669"/>
    <property type="project" value="TreeGrafter"/>
</dbReference>
<dbReference type="GO" id="GO:0000209">
    <property type="term" value="P:protein polyubiquitination"/>
    <property type="evidence" value="ECO:0007669"/>
    <property type="project" value="TreeGrafter"/>
</dbReference>
<dbReference type="GO" id="GO:0045862">
    <property type="term" value="P:positive regulation of proteolysis"/>
    <property type="evidence" value="ECO:0007669"/>
    <property type="project" value="TreeGrafter"/>
</dbReference>
<feature type="region of interest" description="Disordered" evidence="16">
    <location>
        <begin position="1"/>
        <end position="75"/>
    </location>
</feature>
<dbReference type="CDD" id="cd16654">
    <property type="entry name" value="RING-Ubox_CHIP"/>
    <property type="match status" value="1"/>
</dbReference>
<dbReference type="SMART" id="SM00504">
    <property type="entry name" value="Ubox"/>
    <property type="match status" value="1"/>
</dbReference>
<dbReference type="FunFam" id="3.30.40.10:FF:000124">
    <property type="entry name" value="STIP1 homology and U box-containing protein 1"/>
    <property type="match status" value="1"/>
</dbReference>
<evidence type="ECO:0000256" key="15">
    <source>
        <dbReference type="PROSITE-ProRule" id="PRU00339"/>
    </source>
</evidence>
<name>A0A7R9L4F2_9ACAR</name>
<dbReference type="Pfam" id="PF18391">
    <property type="entry name" value="CHIP_TPR_N"/>
    <property type="match status" value="1"/>
</dbReference>
<evidence type="ECO:0000256" key="13">
    <source>
        <dbReference type="ARBA" id="ARBA00044534"/>
    </source>
</evidence>
<keyword evidence="10" id="KW-0735">Signal-anchor</keyword>
<keyword evidence="12" id="KW-0472">Membrane</keyword>
<dbReference type="InterPro" id="IPR019734">
    <property type="entry name" value="TPR_rpt"/>
</dbReference>
<evidence type="ECO:0000256" key="1">
    <source>
        <dbReference type="ARBA" id="ARBA00000900"/>
    </source>
</evidence>
<organism evidence="18">
    <name type="scientific">Medioppia subpectinata</name>
    <dbReference type="NCBI Taxonomy" id="1979941"/>
    <lineage>
        <taxon>Eukaryota</taxon>
        <taxon>Metazoa</taxon>
        <taxon>Ecdysozoa</taxon>
        <taxon>Arthropoda</taxon>
        <taxon>Chelicerata</taxon>
        <taxon>Arachnida</taxon>
        <taxon>Acari</taxon>
        <taxon>Acariformes</taxon>
        <taxon>Sarcoptiformes</taxon>
        <taxon>Oribatida</taxon>
        <taxon>Brachypylina</taxon>
        <taxon>Oppioidea</taxon>
        <taxon>Oppiidae</taxon>
        <taxon>Medioppia</taxon>
    </lineage>
</organism>
<dbReference type="SUPFAM" id="SSF57850">
    <property type="entry name" value="RING/U-box"/>
    <property type="match status" value="1"/>
</dbReference>
<comment type="catalytic activity">
    <reaction evidence="1">
        <text>S-ubiquitinyl-[E2 ubiquitin-conjugating enzyme]-L-cysteine + [acceptor protein]-L-lysine = [E2 ubiquitin-conjugating enzyme]-L-cysteine + N(6)-ubiquitinyl-[acceptor protein]-L-lysine.</text>
        <dbReference type="EC" id="2.3.2.27"/>
    </reaction>
</comment>
<protein>
    <recommendedName>
        <fullName evidence="13">E3 ubiquitin-protein ligase CHIP</fullName>
        <ecNumber evidence="3">2.3.2.27</ecNumber>
    </recommendedName>
    <alternativeName>
        <fullName evidence="14">RING-type E3 ubiquitin transferase CHIP</fullName>
    </alternativeName>
</protein>
<dbReference type="PANTHER" id="PTHR46803">
    <property type="entry name" value="E3 UBIQUITIN-PROTEIN LIGASE CHIP"/>
    <property type="match status" value="1"/>
</dbReference>
<dbReference type="Gene3D" id="3.90.550.50">
    <property type="match status" value="1"/>
</dbReference>
<keyword evidence="11" id="KW-1133">Transmembrane helix</keyword>
<feature type="compositionally biased region" description="Gly residues" evidence="16">
    <location>
        <begin position="31"/>
        <end position="53"/>
    </location>
</feature>
<feature type="repeat" description="TPR" evidence="15">
    <location>
        <begin position="264"/>
        <end position="297"/>
    </location>
</feature>
<accession>A0A7R9L4F2</accession>
<dbReference type="SUPFAM" id="SSF48452">
    <property type="entry name" value="TPR-like"/>
    <property type="match status" value="1"/>
</dbReference>
<comment type="subcellular location">
    <subcellularLocation>
        <location evidence="2">Membrane</location>
        <topology evidence="2">Single-pass type II membrane protein</topology>
    </subcellularLocation>
</comment>
<dbReference type="EC" id="2.3.2.27" evidence="3"/>
<dbReference type="GO" id="GO:0016757">
    <property type="term" value="F:glycosyltransferase activity"/>
    <property type="evidence" value="ECO:0007669"/>
    <property type="project" value="UniProtKB-KW"/>
</dbReference>
<evidence type="ECO:0000256" key="11">
    <source>
        <dbReference type="ARBA" id="ARBA00022989"/>
    </source>
</evidence>
<dbReference type="InterPro" id="IPR013083">
    <property type="entry name" value="Znf_RING/FYVE/PHD"/>
</dbReference>
<keyword evidence="6" id="KW-0812">Transmembrane</keyword>
<dbReference type="SMART" id="SM00028">
    <property type="entry name" value="TPR"/>
    <property type="match status" value="3"/>
</dbReference>
<sequence length="543" mass="61398">MKIQLMVGSESATTSISSRIGIPAGNRTQSRGGGSGGGSGRSGNSGGRGGFRGGARRGTSRGGGGGGRGGGSRGQKRALCCKMSVEFDTFIESNKRWFCHFDDDNYVNVPELVALLRSYNPLKDWYLGKPSIRQPLEIVSRHNKKSKVSFWFATGGAGFCLSRAIALRMVPMASGGKFISIGESIRLPDDVTIGYIVEHLLSTPLTVIERLHSHLEPNKSIKLKSIAKLFRLRHFGDSKTGSKSGRKSGHNQKSALDMKQELSAFQLKDEGNRYYLNHKYEDAINSYTRAIVRNPSVATFFTNRALCYLKLQQWEQSYQDCRRALEMEPNLMKGHFFLGQSLLEMDHFDDAIKHLQRAVDLAKEQKLNFGDELTYQLRVARKKRFNVCEEKRIKEEIELQTYLNTLIQLDKEQQLNKLKSEVQTNAITDEQTAEDLKQMIVSTTDQRTDELNAMFAELDVRRKKREVPDYLCGKISFEIMRDPVVTPSGITYDRKDIEEHLQRVGHFDPVTRTPLTVDQLTPNLAMKEVIDTFLMENEWANDY</sequence>
<dbReference type="Gene3D" id="1.25.40.10">
    <property type="entry name" value="Tetratricopeptide repeat domain"/>
    <property type="match status" value="1"/>
</dbReference>
<evidence type="ECO:0000256" key="2">
    <source>
        <dbReference type="ARBA" id="ARBA00004606"/>
    </source>
</evidence>
<dbReference type="PANTHER" id="PTHR46803:SF2">
    <property type="entry name" value="E3 UBIQUITIN-PROTEIN LIGASE CHIP"/>
    <property type="match status" value="1"/>
</dbReference>
<evidence type="ECO:0000256" key="5">
    <source>
        <dbReference type="ARBA" id="ARBA00022679"/>
    </source>
</evidence>
<evidence type="ECO:0000256" key="8">
    <source>
        <dbReference type="ARBA" id="ARBA00022786"/>
    </source>
</evidence>
<evidence type="ECO:0000256" key="16">
    <source>
        <dbReference type="SAM" id="MobiDB-lite"/>
    </source>
</evidence>
<dbReference type="OrthoDB" id="629492at2759"/>
<evidence type="ECO:0000256" key="7">
    <source>
        <dbReference type="ARBA" id="ARBA00022737"/>
    </source>
</evidence>
<dbReference type="GO" id="GO:0061630">
    <property type="term" value="F:ubiquitin protein ligase activity"/>
    <property type="evidence" value="ECO:0007669"/>
    <property type="project" value="UniProtKB-EC"/>
</dbReference>
<dbReference type="InterPro" id="IPR041312">
    <property type="entry name" value="CHIP_TPR_N"/>
</dbReference>
<dbReference type="InterPro" id="IPR045202">
    <property type="entry name" value="CHIP_RING-Ubox"/>
</dbReference>
<dbReference type="PROSITE" id="PS51698">
    <property type="entry name" value="U_BOX"/>
    <property type="match status" value="1"/>
</dbReference>
<dbReference type="InterPro" id="IPR011990">
    <property type="entry name" value="TPR-like_helical_dom_sf"/>
</dbReference>
<dbReference type="Pfam" id="PF12895">
    <property type="entry name" value="ANAPC3"/>
    <property type="match status" value="1"/>
</dbReference>
<dbReference type="PROSITE" id="PS50005">
    <property type="entry name" value="TPR"/>
    <property type="match status" value="3"/>
</dbReference>
<dbReference type="Pfam" id="PF04564">
    <property type="entry name" value="U-box"/>
    <property type="match status" value="1"/>
</dbReference>
<dbReference type="InterPro" id="IPR003378">
    <property type="entry name" value="Fringe-like_glycosylTrfase"/>
</dbReference>
<dbReference type="InterPro" id="IPR003613">
    <property type="entry name" value="Ubox_domain"/>
</dbReference>
<dbReference type="Gene3D" id="6.10.140.2020">
    <property type="match status" value="1"/>
</dbReference>
<dbReference type="Proteomes" id="UP000759131">
    <property type="component" value="Unassembled WGS sequence"/>
</dbReference>
<proteinExistence type="predicted"/>
<dbReference type="GO" id="GO:0071218">
    <property type="term" value="P:cellular response to misfolded protein"/>
    <property type="evidence" value="ECO:0007669"/>
    <property type="project" value="TreeGrafter"/>
</dbReference>
<dbReference type="GO" id="GO:0043161">
    <property type="term" value="P:proteasome-mediated ubiquitin-dependent protein catabolic process"/>
    <property type="evidence" value="ECO:0007669"/>
    <property type="project" value="TreeGrafter"/>
</dbReference>
<evidence type="ECO:0000313" key="19">
    <source>
        <dbReference type="Proteomes" id="UP000759131"/>
    </source>
</evidence>
<gene>
    <name evidence="18" type="ORF">OSB1V03_LOCUS15337</name>
</gene>
<keyword evidence="5" id="KW-0808">Transferase</keyword>
<reference evidence="18" key="1">
    <citation type="submission" date="2020-11" db="EMBL/GenBank/DDBJ databases">
        <authorList>
            <person name="Tran Van P."/>
        </authorList>
    </citation>
    <scope>NUCLEOTIDE SEQUENCE</scope>
</reference>
<feature type="repeat" description="TPR" evidence="15">
    <location>
        <begin position="298"/>
        <end position="331"/>
    </location>
</feature>
<evidence type="ECO:0000256" key="10">
    <source>
        <dbReference type="ARBA" id="ARBA00022968"/>
    </source>
</evidence>
<dbReference type="Pfam" id="PF02434">
    <property type="entry name" value="Fringe"/>
    <property type="match status" value="1"/>
</dbReference>
<evidence type="ECO:0000256" key="12">
    <source>
        <dbReference type="ARBA" id="ARBA00023136"/>
    </source>
</evidence>
<keyword evidence="9 15" id="KW-0802">TPR repeat</keyword>
<keyword evidence="4" id="KW-0328">Glycosyltransferase</keyword>
<feature type="repeat" description="TPR" evidence="15">
    <location>
        <begin position="332"/>
        <end position="365"/>
    </location>
</feature>
<evidence type="ECO:0000256" key="3">
    <source>
        <dbReference type="ARBA" id="ARBA00012483"/>
    </source>
</evidence>
<dbReference type="Gene3D" id="3.30.40.10">
    <property type="entry name" value="Zinc/RING finger domain, C3HC4 (zinc finger)"/>
    <property type="match status" value="1"/>
</dbReference>